<dbReference type="SUPFAM" id="SSF56349">
    <property type="entry name" value="DNA breaking-rejoining enzymes"/>
    <property type="match status" value="1"/>
</dbReference>
<dbReference type="PANTHER" id="PTHR34605:SF4">
    <property type="entry name" value="DNA ADENINE METHYLTRANSFERASE"/>
    <property type="match status" value="1"/>
</dbReference>
<sequence>MPILRADAKELAGNRHADIQQLMHLMPGALSSAKAASTMKRYCPSWGYFKQWCAGHDLSFLPAAPLTVALYLLMLTQKANSFSTIKMASAAIAAFHSFASQPEVTTAPIVNAIREHAKRKLPDGVNKKEPLPWEKVEEVCKLLAERPASSGRLRNLSLAAAISLGFCGFLRYDDLSRLTVEQITVSPDLESLEIQLGTRKNSPYRSGGDITVTAVNGFADPVQLVAILIRHAGLVDGSRPLFSAVTRCQGREVYGSTPISYGCLRVAMLEVFLEVGLPKEKFGTHSMRSGGATLAADSGVPDRLWMEHGGWKSFRSAVGYVKTSKKAKASITKAMFRGT</sequence>
<name>A0ABP1FIB9_9CHLO</name>
<proteinExistence type="predicted"/>
<dbReference type="EMBL" id="CAXHTA020000002">
    <property type="protein sequence ID" value="CAL5219676.1"/>
    <property type="molecule type" value="Genomic_DNA"/>
</dbReference>
<reference evidence="3 4" key="1">
    <citation type="submission" date="2024-06" db="EMBL/GenBank/DDBJ databases">
        <authorList>
            <person name="Kraege A."/>
            <person name="Thomma B."/>
        </authorList>
    </citation>
    <scope>NUCLEOTIDE SEQUENCE [LARGE SCALE GENOMIC DNA]</scope>
</reference>
<keyword evidence="1" id="KW-0238">DNA-binding</keyword>
<evidence type="ECO:0000256" key="1">
    <source>
        <dbReference type="ARBA" id="ARBA00023125"/>
    </source>
</evidence>
<keyword evidence="2" id="KW-0233">DNA recombination</keyword>
<dbReference type="InterPro" id="IPR052925">
    <property type="entry name" value="Phage_Integrase-like_Recomb"/>
</dbReference>
<dbReference type="Gene3D" id="1.10.150.130">
    <property type="match status" value="1"/>
</dbReference>
<dbReference type="Proteomes" id="UP001497392">
    <property type="component" value="Unassembled WGS sequence"/>
</dbReference>
<gene>
    <name evidence="3" type="primary">g1563</name>
    <name evidence="3" type="ORF">VP750_LOCUS1335</name>
</gene>
<dbReference type="SUPFAM" id="SSF47823">
    <property type="entry name" value="lambda integrase-like, N-terminal domain"/>
    <property type="match status" value="1"/>
</dbReference>
<evidence type="ECO:0000313" key="4">
    <source>
        <dbReference type="Proteomes" id="UP001497392"/>
    </source>
</evidence>
<accession>A0ABP1FIB9</accession>
<evidence type="ECO:0000313" key="3">
    <source>
        <dbReference type="EMBL" id="CAL5219676.1"/>
    </source>
</evidence>
<dbReference type="Gene3D" id="1.10.443.10">
    <property type="entry name" value="Intergrase catalytic core"/>
    <property type="match status" value="1"/>
</dbReference>
<dbReference type="InterPro" id="IPR011010">
    <property type="entry name" value="DNA_brk_join_enz"/>
</dbReference>
<organism evidence="3 4">
    <name type="scientific">Coccomyxa viridis</name>
    <dbReference type="NCBI Taxonomy" id="1274662"/>
    <lineage>
        <taxon>Eukaryota</taxon>
        <taxon>Viridiplantae</taxon>
        <taxon>Chlorophyta</taxon>
        <taxon>core chlorophytes</taxon>
        <taxon>Trebouxiophyceae</taxon>
        <taxon>Trebouxiophyceae incertae sedis</taxon>
        <taxon>Coccomyxaceae</taxon>
        <taxon>Coccomyxa</taxon>
    </lineage>
</organism>
<evidence type="ECO:0000256" key="2">
    <source>
        <dbReference type="ARBA" id="ARBA00023172"/>
    </source>
</evidence>
<protein>
    <submittedName>
        <fullName evidence="3">G1563 protein</fullName>
    </submittedName>
</protein>
<comment type="caution">
    <text evidence="3">The sequence shown here is derived from an EMBL/GenBank/DDBJ whole genome shotgun (WGS) entry which is preliminary data.</text>
</comment>
<dbReference type="InterPro" id="IPR010998">
    <property type="entry name" value="Integrase_recombinase_N"/>
</dbReference>
<dbReference type="InterPro" id="IPR013762">
    <property type="entry name" value="Integrase-like_cat_sf"/>
</dbReference>
<dbReference type="PANTHER" id="PTHR34605">
    <property type="entry name" value="PHAGE_INTEGRASE DOMAIN-CONTAINING PROTEIN"/>
    <property type="match status" value="1"/>
</dbReference>
<keyword evidence="4" id="KW-1185">Reference proteome</keyword>